<keyword evidence="3" id="KW-1185">Reference proteome</keyword>
<name>A0AAD6Y3Z2_9AGAR</name>
<organism evidence="2 3">
    <name type="scientific">Mycena pura</name>
    <dbReference type="NCBI Taxonomy" id="153505"/>
    <lineage>
        <taxon>Eukaryota</taxon>
        <taxon>Fungi</taxon>
        <taxon>Dikarya</taxon>
        <taxon>Basidiomycota</taxon>
        <taxon>Agaricomycotina</taxon>
        <taxon>Agaricomycetes</taxon>
        <taxon>Agaricomycetidae</taxon>
        <taxon>Agaricales</taxon>
        <taxon>Marasmiineae</taxon>
        <taxon>Mycenaceae</taxon>
        <taxon>Mycena</taxon>
    </lineage>
</organism>
<evidence type="ECO:0000256" key="1">
    <source>
        <dbReference type="SAM" id="MobiDB-lite"/>
    </source>
</evidence>
<proteinExistence type="predicted"/>
<feature type="compositionally biased region" description="Low complexity" evidence="1">
    <location>
        <begin position="170"/>
        <end position="179"/>
    </location>
</feature>
<dbReference type="AlphaFoldDB" id="A0AAD6Y3Z2"/>
<sequence>MPTSCESNMLEEMRGFLGPASRERIIFAATNWGTARNPVGGDPSPVTEQLVSQLWVGLAQMFHSVVSFPLISLPASLDQSRHLLYMGPSSIIGRYPSATNFSNLTDTSGSCSVNSSDTDTDPDINTNIIDAGNIKNGSASGDAIVGQANFRSSANSDNINHVNITDTGNINNGTGSSDIVLRSSTNGNGGGNGNDNSGGNAYGGSAYGGNGSGNAYGGSAYGGNGGGETAAMRSPCETINPFTLK</sequence>
<evidence type="ECO:0000313" key="2">
    <source>
        <dbReference type="EMBL" id="KAJ7200137.1"/>
    </source>
</evidence>
<gene>
    <name evidence="2" type="ORF">GGX14DRAFT_400822</name>
</gene>
<comment type="caution">
    <text evidence="2">The sequence shown here is derived from an EMBL/GenBank/DDBJ whole genome shotgun (WGS) entry which is preliminary data.</text>
</comment>
<protein>
    <submittedName>
        <fullName evidence="2">Uncharacterized protein</fullName>
    </submittedName>
</protein>
<dbReference type="EMBL" id="JARJCW010000064">
    <property type="protein sequence ID" value="KAJ7200137.1"/>
    <property type="molecule type" value="Genomic_DNA"/>
</dbReference>
<accession>A0AAD6Y3Z2</accession>
<evidence type="ECO:0000313" key="3">
    <source>
        <dbReference type="Proteomes" id="UP001219525"/>
    </source>
</evidence>
<feature type="region of interest" description="Disordered" evidence="1">
    <location>
        <begin position="170"/>
        <end position="193"/>
    </location>
</feature>
<reference evidence="2" key="1">
    <citation type="submission" date="2023-03" db="EMBL/GenBank/DDBJ databases">
        <title>Massive genome expansion in bonnet fungi (Mycena s.s.) driven by repeated elements and novel gene families across ecological guilds.</title>
        <authorList>
            <consortium name="Lawrence Berkeley National Laboratory"/>
            <person name="Harder C.B."/>
            <person name="Miyauchi S."/>
            <person name="Viragh M."/>
            <person name="Kuo A."/>
            <person name="Thoen E."/>
            <person name="Andreopoulos B."/>
            <person name="Lu D."/>
            <person name="Skrede I."/>
            <person name="Drula E."/>
            <person name="Henrissat B."/>
            <person name="Morin E."/>
            <person name="Kohler A."/>
            <person name="Barry K."/>
            <person name="LaButti K."/>
            <person name="Morin E."/>
            <person name="Salamov A."/>
            <person name="Lipzen A."/>
            <person name="Mereny Z."/>
            <person name="Hegedus B."/>
            <person name="Baldrian P."/>
            <person name="Stursova M."/>
            <person name="Weitz H."/>
            <person name="Taylor A."/>
            <person name="Grigoriev I.V."/>
            <person name="Nagy L.G."/>
            <person name="Martin F."/>
            <person name="Kauserud H."/>
        </authorList>
    </citation>
    <scope>NUCLEOTIDE SEQUENCE</scope>
    <source>
        <strain evidence="2">9144</strain>
    </source>
</reference>
<dbReference type="Proteomes" id="UP001219525">
    <property type="component" value="Unassembled WGS sequence"/>
</dbReference>